<accession>A0AAP3SGS4</accession>
<protein>
    <submittedName>
        <fullName evidence="1">Uncharacterized protein</fullName>
    </submittedName>
</protein>
<dbReference type="Proteomes" id="UP001217776">
    <property type="component" value="Unassembled WGS sequence"/>
</dbReference>
<name>A0AAP3SGS4_BACT4</name>
<feature type="non-terminal residue" evidence="1">
    <location>
        <position position="1"/>
    </location>
</feature>
<reference evidence="1" key="1">
    <citation type="submission" date="2022-10" db="EMBL/GenBank/DDBJ databases">
        <title>Human gut microbiome strain richness.</title>
        <authorList>
            <person name="Chen-Liaw A."/>
        </authorList>
    </citation>
    <scope>NUCLEOTIDE SEQUENCE</scope>
    <source>
        <strain evidence="1">1001283st1_A3_1001283B150304_161114</strain>
    </source>
</reference>
<organism evidence="1 2">
    <name type="scientific">Bacteroides thetaiotaomicron</name>
    <dbReference type="NCBI Taxonomy" id="818"/>
    <lineage>
        <taxon>Bacteria</taxon>
        <taxon>Pseudomonadati</taxon>
        <taxon>Bacteroidota</taxon>
        <taxon>Bacteroidia</taxon>
        <taxon>Bacteroidales</taxon>
        <taxon>Bacteroidaceae</taxon>
        <taxon>Bacteroides</taxon>
    </lineage>
</organism>
<dbReference type="AlphaFoldDB" id="A0AAP3SGS4"/>
<gene>
    <name evidence="1" type="ORF">PO127_18205</name>
</gene>
<comment type="caution">
    <text evidence="1">The sequence shown here is derived from an EMBL/GenBank/DDBJ whole genome shotgun (WGS) entry which is preliminary data.</text>
</comment>
<dbReference type="EMBL" id="JAQNVG010000033">
    <property type="protein sequence ID" value="MDC2237675.1"/>
    <property type="molecule type" value="Genomic_DNA"/>
</dbReference>
<evidence type="ECO:0000313" key="1">
    <source>
        <dbReference type="EMBL" id="MDC2237675.1"/>
    </source>
</evidence>
<evidence type="ECO:0000313" key="2">
    <source>
        <dbReference type="Proteomes" id="UP001217776"/>
    </source>
</evidence>
<dbReference type="RefSeq" id="WP_229119280.1">
    <property type="nucleotide sequence ID" value="NZ_JADNKL010000003.1"/>
</dbReference>
<sequence length="70" mass="8253">FLHSLFSGKDRDLKIQRQRVLYRGLTNYSSNVILIKINPGSLYYKFPGFTIIKSFTIYLSISFKIEIEFI</sequence>
<proteinExistence type="predicted"/>